<feature type="compositionally biased region" description="Basic and acidic residues" evidence="1">
    <location>
        <begin position="160"/>
        <end position="174"/>
    </location>
</feature>
<feature type="compositionally biased region" description="Polar residues" evidence="1">
    <location>
        <begin position="11"/>
        <end position="21"/>
    </location>
</feature>
<proteinExistence type="predicted"/>
<protein>
    <recommendedName>
        <fullName evidence="4">BZIP domain-containing protein</fullName>
    </recommendedName>
</protein>
<feature type="region of interest" description="Disordered" evidence="1">
    <location>
        <begin position="109"/>
        <end position="174"/>
    </location>
</feature>
<accession>A0ABN9W373</accession>
<feature type="compositionally biased region" description="Basic and acidic residues" evidence="1">
    <location>
        <begin position="77"/>
        <end position="94"/>
    </location>
</feature>
<dbReference type="Proteomes" id="UP001189429">
    <property type="component" value="Unassembled WGS sequence"/>
</dbReference>
<organism evidence="2 3">
    <name type="scientific">Prorocentrum cordatum</name>
    <dbReference type="NCBI Taxonomy" id="2364126"/>
    <lineage>
        <taxon>Eukaryota</taxon>
        <taxon>Sar</taxon>
        <taxon>Alveolata</taxon>
        <taxon>Dinophyceae</taxon>
        <taxon>Prorocentrales</taxon>
        <taxon>Prorocentraceae</taxon>
        <taxon>Prorocentrum</taxon>
    </lineage>
</organism>
<feature type="compositionally biased region" description="Basic and acidic residues" evidence="1">
    <location>
        <begin position="1"/>
        <end position="10"/>
    </location>
</feature>
<feature type="region of interest" description="Disordered" evidence="1">
    <location>
        <begin position="1"/>
        <end position="96"/>
    </location>
</feature>
<name>A0ABN9W373_9DINO</name>
<reference evidence="2" key="1">
    <citation type="submission" date="2023-10" db="EMBL/GenBank/DDBJ databases">
        <authorList>
            <person name="Chen Y."/>
            <person name="Shah S."/>
            <person name="Dougan E. K."/>
            <person name="Thang M."/>
            <person name="Chan C."/>
        </authorList>
    </citation>
    <scope>NUCLEOTIDE SEQUENCE [LARGE SCALE GENOMIC DNA]</scope>
</reference>
<feature type="compositionally biased region" description="Polar residues" evidence="1">
    <location>
        <begin position="57"/>
        <end position="72"/>
    </location>
</feature>
<evidence type="ECO:0000313" key="2">
    <source>
        <dbReference type="EMBL" id="CAK0880512.1"/>
    </source>
</evidence>
<evidence type="ECO:0008006" key="4">
    <source>
        <dbReference type="Google" id="ProtNLM"/>
    </source>
</evidence>
<evidence type="ECO:0000313" key="3">
    <source>
        <dbReference type="Proteomes" id="UP001189429"/>
    </source>
</evidence>
<evidence type="ECO:0000256" key="1">
    <source>
        <dbReference type="SAM" id="MobiDB-lite"/>
    </source>
</evidence>
<sequence length="266" mass="29763">MRRPAARDTGTRLSSIWSSGKETPGDTCWQPNLQETSESNRNRQRQTEKPGARMAHRQQNVDWGLTSPRTHQSNVRRASERRAANRRRELKTQIRQDNVYLKQNRIGSIGSKKDSSFSTSAVGNSGLACRGGGGPSDAPAPRERTARSSAPPRGAGGQDPNRDAAAWERGRGWRGTRRSEDAVNLFSKDAHLLNGMLTLAWFWAWVPEHPRSNLRVAQKRSNMSEWGPSWLRASPTRAQTRSNEAPERVLFFFSCGAPHTWPPNGN</sequence>
<keyword evidence="3" id="KW-1185">Reference proteome</keyword>
<comment type="caution">
    <text evidence="2">The sequence shown here is derived from an EMBL/GenBank/DDBJ whole genome shotgun (WGS) entry which is preliminary data.</text>
</comment>
<feature type="compositionally biased region" description="Basic and acidic residues" evidence="1">
    <location>
        <begin position="38"/>
        <end position="51"/>
    </location>
</feature>
<gene>
    <name evidence="2" type="ORF">PCOR1329_LOCUS63628</name>
</gene>
<dbReference type="EMBL" id="CAUYUJ010018082">
    <property type="protein sequence ID" value="CAK0880512.1"/>
    <property type="molecule type" value="Genomic_DNA"/>
</dbReference>